<protein>
    <submittedName>
        <fullName evidence="9">LAME_0A05006g1_1</fullName>
    </submittedName>
</protein>
<keyword evidence="3" id="KW-0813">Transport</keyword>
<dbReference type="GO" id="GO:0005771">
    <property type="term" value="C:multivesicular body"/>
    <property type="evidence" value="ECO:0007669"/>
    <property type="project" value="TreeGrafter"/>
</dbReference>
<evidence type="ECO:0000313" key="9">
    <source>
        <dbReference type="EMBL" id="SCU78591.1"/>
    </source>
</evidence>
<dbReference type="Proteomes" id="UP000191144">
    <property type="component" value="Chromosome A"/>
</dbReference>
<keyword evidence="6" id="KW-0472">Membrane</keyword>
<comment type="similarity">
    <text evidence="2">Belongs to the SNF7 family.</text>
</comment>
<dbReference type="EMBL" id="LT598483">
    <property type="protein sequence ID" value="SCU78591.1"/>
    <property type="molecule type" value="Genomic_DNA"/>
</dbReference>
<dbReference type="PANTHER" id="PTHR22761">
    <property type="entry name" value="CHARGED MULTIVESICULAR BODY PROTEIN"/>
    <property type="match status" value="1"/>
</dbReference>
<keyword evidence="7" id="KW-0175">Coiled coil</keyword>
<feature type="region of interest" description="Disordered" evidence="8">
    <location>
        <begin position="170"/>
        <end position="220"/>
    </location>
</feature>
<keyword evidence="5" id="KW-0653">Protein transport</keyword>
<gene>
    <name evidence="9" type="ORF">LAME_0A05006G</name>
</gene>
<evidence type="ECO:0000256" key="5">
    <source>
        <dbReference type="ARBA" id="ARBA00022927"/>
    </source>
</evidence>
<feature type="compositionally biased region" description="Basic and acidic residues" evidence="8">
    <location>
        <begin position="209"/>
        <end position="220"/>
    </location>
</feature>
<dbReference type="GO" id="GO:0015031">
    <property type="term" value="P:protein transport"/>
    <property type="evidence" value="ECO:0007669"/>
    <property type="project" value="UniProtKB-KW"/>
</dbReference>
<keyword evidence="4" id="KW-0967">Endosome</keyword>
<keyword evidence="10" id="KW-1185">Reference proteome</keyword>
<evidence type="ECO:0000256" key="3">
    <source>
        <dbReference type="ARBA" id="ARBA00022448"/>
    </source>
</evidence>
<dbReference type="PANTHER" id="PTHR22761:SF5">
    <property type="entry name" value="CHARGED MULTIVESICULAR BODY PROTEIN 6"/>
    <property type="match status" value="1"/>
</dbReference>
<name>A0A1G4IQ16_9SACH</name>
<evidence type="ECO:0000256" key="1">
    <source>
        <dbReference type="ARBA" id="ARBA00004608"/>
    </source>
</evidence>
<evidence type="ECO:0000256" key="7">
    <source>
        <dbReference type="SAM" id="Coils"/>
    </source>
</evidence>
<dbReference type="Pfam" id="PF03357">
    <property type="entry name" value="Snf7"/>
    <property type="match status" value="1"/>
</dbReference>
<accession>A0A1G4IQ16</accession>
<dbReference type="AlphaFoldDB" id="A0A1G4IQ16"/>
<sequence length="220" mass="24924">MGQGSSKIEVTKADRAILQLKLSKDELHRYTKRTEALVFNERERLKLLLRQDPKSGTKNPRARVLLKKIHYQSHLLEQASDQLINLENLVATVEFKLVEHQFMAGLKQGNEVLKRLNKEFKGAEQLMDSVADEIAYQEEIDQVLSSSVMGGFEEELDRELNLLDQEVNGTPAQEKLDLPNVPLEKPQTSPKLPSTEDLPALGSQELQEEATRKREAALAE</sequence>
<evidence type="ECO:0000313" key="10">
    <source>
        <dbReference type="Proteomes" id="UP000191144"/>
    </source>
</evidence>
<proteinExistence type="inferred from homology"/>
<evidence type="ECO:0000256" key="8">
    <source>
        <dbReference type="SAM" id="MobiDB-lite"/>
    </source>
</evidence>
<dbReference type="GO" id="GO:0032511">
    <property type="term" value="P:late endosome to vacuole transport via multivesicular body sorting pathway"/>
    <property type="evidence" value="ECO:0007669"/>
    <property type="project" value="TreeGrafter"/>
</dbReference>
<comment type="subcellular location">
    <subcellularLocation>
        <location evidence="1">Endosome membrane</location>
    </subcellularLocation>
</comment>
<dbReference type="GO" id="GO:0000815">
    <property type="term" value="C:ESCRT III complex"/>
    <property type="evidence" value="ECO:0007669"/>
    <property type="project" value="TreeGrafter"/>
</dbReference>
<dbReference type="OrthoDB" id="441172at2759"/>
<evidence type="ECO:0000256" key="6">
    <source>
        <dbReference type="ARBA" id="ARBA00023136"/>
    </source>
</evidence>
<organism evidence="9 10">
    <name type="scientific">Lachancea meyersii CBS 8951</name>
    <dbReference type="NCBI Taxonomy" id="1266667"/>
    <lineage>
        <taxon>Eukaryota</taxon>
        <taxon>Fungi</taxon>
        <taxon>Dikarya</taxon>
        <taxon>Ascomycota</taxon>
        <taxon>Saccharomycotina</taxon>
        <taxon>Saccharomycetes</taxon>
        <taxon>Saccharomycetales</taxon>
        <taxon>Saccharomycetaceae</taxon>
        <taxon>Lachancea</taxon>
    </lineage>
</organism>
<feature type="coiled-coil region" evidence="7">
    <location>
        <begin position="76"/>
        <end position="133"/>
    </location>
</feature>
<dbReference type="InterPro" id="IPR005024">
    <property type="entry name" value="Snf7_fam"/>
</dbReference>
<dbReference type="GO" id="GO:0006900">
    <property type="term" value="P:vesicle budding from membrane"/>
    <property type="evidence" value="ECO:0007669"/>
    <property type="project" value="TreeGrafter"/>
</dbReference>
<evidence type="ECO:0000256" key="4">
    <source>
        <dbReference type="ARBA" id="ARBA00022753"/>
    </source>
</evidence>
<evidence type="ECO:0000256" key="2">
    <source>
        <dbReference type="ARBA" id="ARBA00006190"/>
    </source>
</evidence>
<reference evidence="10" key="1">
    <citation type="submission" date="2016-03" db="EMBL/GenBank/DDBJ databases">
        <authorList>
            <person name="Devillers Hugo."/>
        </authorList>
    </citation>
    <scope>NUCLEOTIDE SEQUENCE [LARGE SCALE GENOMIC DNA]</scope>
</reference>